<protein>
    <submittedName>
        <fullName evidence="1">Uncharacterized protein</fullName>
    </submittedName>
</protein>
<evidence type="ECO:0000313" key="1">
    <source>
        <dbReference type="EMBL" id="BBL67902.1"/>
    </source>
</evidence>
<sequence length="68" mass="7475">MHFPLRIDGVGPEHILYPMESALVQARKVFAGLMMALLDARLPTPEFRVKQGCVNANMVAHVVAEGMV</sequence>
<organism evidence="1 2">
    <name type="scientific">Methanoculleus chikugoensis</name>
    <dbReference type="NCBI Taxonomy" id="118126"/>
    <lineage>
        <taxon>Archaea</taxon>
        <taxon>Methanobacteriati</taxon>
        <taxon>Methanobacteriota</taxon>
        <taxon>Stenosarchaea group</taxon>
        <taxon>Methanomicrobia</taxon>
        <taxon>Methanomicrobiales</taxon>
        <taxon>Methanomicrobiaceae</taxon>
        <taxon>Methanoculleus</taxon>
    </lineage>
</organism>
<name>A0ABM7H554_9EURY</name>
<reference evidence="1 2" key="1">
    <citation type="submission" date="2019-06" db="EMBL/GenBank/DDBJ databases">
        <title>Complete genome sequence of Methanoculleus chikugoensis strain MG62.</title>
        <authorList>
            <person name="Asakawa S."/>
            <person name="Dianou D."/>
        </authorList>
    </citation>
    <scope>NUCLEOTIDE SEQUENCE [LARGE SCALE GENOMIC DNA]</scope>
    <source>
        <strain evidence="1 2">MG62</strain>
    </source>
</reference>
<keyword evidence="2" id="KW-1185">Reference proteome</keyword>
<evidence type="ECO:0000313" key="2">
    <source>
        <dbReference type="Proteomes" id="UP000824969"/>
    </source>
</evidence>
<accession>A0ABM7H554</accession>
<dbReference type="EMBL" id="AP019781">
    <property type="protein sequence ID" value="BBL67902.1"/>
    <property type="molecule type" value="Genomic_DNA"/>
</dbReference>
<proteinExistence type="predicted"/>
<dbReference type="Proteomes" id="UP000824969">
    <property type="component" value="Chromosome"/>
</dbReference>
<gene>
    <name evidence="1" type="ORF">MchiMG62_10830</name>
</gene>